<feature type="compositionally biased region" description="Low complexity" evidence="1">
    <location>
        <begin position="339"/>
        <end position="360"/>
    </location>
</feature>
<sequence>MSEPSSPVSVVLSGSFRSNDAIEMMKFTFIQSVNPLKWLFRVELMDLSCKLIDNLTAISRKLCALSSEPAALQIGVMMEGAAGHLGENGAMNNNEPSVSFPKEEEPDVSSSTAGVERGANDASAMLEAALQAGGILSSSSDMDYDPTTSTSLSLNGYTPSSSFLPTEFGAPMVTSSSAPSYHTVVSTDSNNQTVLFSTSQFTTSNNHFVGTSSSGTTSMIPTTTVKTSTVQSSMMSQLKTVPIPPPRASKNGPNNNRYHVASKSSESVFVVKPKAMSSASLVDMYAKVSMDLADRAQASPQLAVGRKSSAYTLNSYVKMSTAPLVPRKAEKKRKPTPPTEGTTNGEVPDKQAPPTATPVPAKKKKEQPRKYACDVCGKAFTRSSHVDKNFSPSSIMSISLPNKLSTLHPLHHTPSEARSRRPADYRGCHGKRDF</sequence>
<gene>
    <name evidence="2" type="ORF">CTOB1V02_LOCUS8381</name>
</gene>
<evidence type="ECO:0000313" key="2">
    <source>
        <dbReference type="EMBL" id="CAD7230523.1"/>
    </source>
</evidence>
<dbReference type="Gene3D" id="3.30.160.60">
    <property type="entry name" value="Classic Zinc Finger"/>
    <property type="match status" value="1"/>
</dbReference>
<organism evidence="2">
    <name type="scientific">Cyprideis torosa</name>
    <dbReference type="NCBI Taxonomy" id="163714"/>
    <lineage>
        <taxon>Eukaryota</taxon>
        <taxon>Metazoa</taxon>
        <taxon>Ecdysozoa</taxon>
        <taxon>Arthropoda</taxon>
        <taxon>Crustacea</taxon>
        <taxon>Oligostraca</taxon>
        <taxon>Ostracoda</taxon>
        <taxon>Podocopa</taxon>
        <taxon>Podocopida</taxon>
        <taxon>Cytherocopina</taxon>
        <taxon>Cytheroidea</taxon>
        <taxon>Cytherideidae</taxon>
        <taxon>Cyprideis</taxon>
    </lineage>
</organism>
<dbReference type="AlphaFoldDB" id="A0A7R8WK09"/>
<protein>
    <submittedName>
        <fullName evidence="2">Uncharacterized protein</fullName>
    </submittedName>
</protein>
<feature type="region of interest" description="Disordered" evidence="1">
    <location>
        <begin position="324"/>
        <end position="369"/>
    </location>
</feature>
<feature type="compositionally biased region" description="Basic and acidic residues" evidence="1">
    <location>
        <begin position="413"/>
        <end position="434"/>
    </location>
</feature>
<name>A0A7R8WK09_9CRUS</name>
<reference evidence="2" key="1">
    <citation type="submission" date="2020-11" db="EMBL/GenBank/DDBJ databases">
        <authorList>
            <person name="Tran Van P."/>
        </authorList>
    </citation>
    <scope>NUCLEOTIDE SEQUENCE</scope>
</reference>
<feature type="region of interest" description="Disordered" evidence="1">
    <location>
        <begin position="86"/>
        <end position="115"/>
    </location>
</feature>
<feature type="region of interest" description="Disordered" evidence="1">
    <location>
        <begin position="240"/>
        <end position="259"/>
    </location>
</feature>
<dbReference type="EMBL" id="OB662750">
    <property type="protein sequence ID" value="CAD7230523.1"/>
    <property type="molecule type" value="Genomic_DNA"/>
</dbReference>
<evidence type="ECO:0000256" key="1">
    <source>
        <dbReference type="SAM" id="MobiDB-lite"/>
    </source>
</evidence>
<accession>A0A7R8WK09</accession>
<feature type="region of interest" description="Disordered" evidence="1">
    <location>
        <begin position="406"/>
        <end position="434"/>
    </location>
</feature>
<proteinExistence type="predicted"/>